<name>A0A2M7TYN3_9BACT</name>
<feature type="transmembrane region" description="Helical" evidence="1">
    <location>
        <begin position="178"/>
        <end position="194"/>
    </location>
</feature>
<gene>
    <name evidence="2" type="ORF">COY16_03230</name>
</gene>
<keyword evidence="1" id="KW-1133">Transmembrane helix</keyword>
<dbReference type="Proteomes" id="UP000228503">
    <property type="component" value="Unassembled WGS sequence"/>
</dbReference>
<accession>A0A2M7TYN3</accession>
<feature type="transmembrane region" description="Helical" evidence="1">
    <location>
        <begin position="349"/>
        <end position="368"/>
    </location>
</feature>
<feature type="transmembrane region" description="Helical" evidence="1">
    <location>
        <begin position="200"/>
        <end position="216"/>
    </location>
</feature>
<comment type="caution">
    <text evidence="2">The sequence shown here is derived from an EMBL/GenBank/DDBJ whole genome shotgun (WGS) entry which is preliminary data.</text>
</comment>
<evidence type="ECO:0000313" key="2">
    <source>
        <dbReference type="EMBL" id="PIZ62930.1"/>
    </source>
</evidence>
<feature type="transmembrane region" description="Helical" evidence="1">
    <location>
        <begin position="380"/>
        <end position="398"/>
    </location>
</feature>
<feature type="transmembrane region" description="Helical" evidence="1">
    <location>
        <begin position="152"/>
        <end position="171"/>
    </location>
</feature>
<organism evidence="2 3">
    <name type="scientific">Candidatus Roizmanbacteria bacterium CG_4_10_14_0_2_um_filter_39_13</name>
    <dbReference type="NCBI Taxonomy" id="1974825"/>
    <lineage>
        <taxon>Bacteria</taxon>
        <taxon>Candidatus Roizmaniibacteriota</taxon>
    </lineage>
</organism>
<evidence type="ECO:0008006" key="4">
    <source>
        <dbReference type="Google" id="ProtNLM"/>
    </source>
</evidence>
<proteinExistence type="predicted"/>
<evidence type="ECO:0000313" key="3">
    <source>
        <dbReference type="Proteomes" id="UP000228503"/>
    </source>
</evidence>
<feature type="transmembrane region" description="Helical" evidence="1">
    <location>
        <begin position="405"/>
        <end position="427"/>
    </location>
</feature>
<protein>
    <recommendedName>
        <fullName evidence="4">Glycosyltransferase RgtA/B/C/D-like domain-containing protein</fullName>
    </recommendedName>
</protein>
<dbReference type="AlphaFoldDB" id="A0A2M7TYN3"/>
<feature type="transmembrane region" description="Helical" evidence="1">
    <location>
        <begin position="223"/>
        <end position="241"/>
    </location>
</feature>
<dbReference type="EMBL" id="PFOB01000040">
    <property type="protein sequence ID" value="PIZ62930.1"/>
    <property type="molecule type" value="Genomic_DNA"/>
</dbReference>
<feature type="transmembrane region" description="Helical" evidence="1">
    <location>
        <begin position="129"/>
        <end position="146"/>
    </location>
</feature>
<evidence type="ECO:0000256" key="1">
    <source>
        <dbReference type="SAM" id="Phobius"/>
    </source>
</evidence>
<feature type="transmembrane region" description="Helical" evidence="1">
    <location>
        <begin position="98"/>
        <end position="122"/>
    </location>
</feature>
<feature type="transmembrane region" description="Helical" evidence="1">
    <location>
        <begin position="318"/>
        <end position="337"/>
    </location>
</feature>
<keyword evidence="1" id="KW-0472">Membrane</keyword>
<keyword evidence="1" id="KW-0812">Transmembrane</keyword>
<sequence length="574" mass="65706">MHLNFLKKIFSLKGYVILFCILLLSILLRTMALGSIPSILQNDEIANTYGARFILLHGIDLYANSFPLLYLDKFGDFPPVLPMYLSGLGTFLFGNNEFGARILIALFGASIVIPAFSIGLSIFKNRKTALFIALLFAIFPGHIVLSRFNAEAVVALTVYMTAIALLFSTNILKSKSSYMAITASFLLFLLTYFLYPSYRILIPLTAIGIVFYKYIQLRKFSKIYLFIVFMMISIFLTLTISSTDWGKGRFDQTSIFSPVSGVSQKIQTLVFNEDSIFVARMFNNKVIGFGREFLTQYSQYFSLNYLFGEAGRPSMYNIPYMGLLLLSIVPLIFISIFKPIQALNKNISYPSFMFLMFLLLISPIPAALTVIDVPSAQRALMTPTLILFIAGYGFNALLQIKKYRIIIFSMIIILIIGEVVFFLHQYFQNFNYYTANWRNDGNKQVVEYIQKNHHKYDKVFVTSEEAWLPAYYLFYFNIYDKNMAGKFKQNFRVPQIDNIYFTEISCPGSEVLSFVDSSESIVNKVLIIDSINCPQYKQGVDRLLQKVTTIKRLNEMDIFTIYEADFNEKGINLN</sequence>
<feature type="transmembrane region" description="Helical" evidence="1">
    <location>
        <begin position="12"/>
        <end position="32"/>
    </location>
</feature>
<reference evidence="3" key="1">
    <citation type="submission" date="2017-09" db="EMBL/GenBank/DDBJ databases">
        <title>Depth-based differentiation of microbial function through sediment-hosted aquifers and enrichment of novel symbionts in the deep terrestrial subsurface.</title>
        <authorList>
            <person name="Probst A.J."/>
            <person name="Ladd B."/>
            <person name="Jarett J.K."/>
            <person name="Geller-Mcgrath D.E."/>
            <person name="Sieber C.M.K."/>
            <person name="Emerson J.B."/>
            <person name="Anantharaman K."/>
            <person name="Thomas B.C."/>
            <person name="Malmstrom R."/>
            <person name="Stieglmeier M."/>
            <person name="Klingl A."/>
            <person name="Woyke T."/>
            <person name="Ryan C.M."/>
            <person name="Banfield J.F."/>
        </authorList>
    </citation>
    <scope>NUCLEOTIDE SEQUENCE [LARGE SCALE GENOMIC DNA]</scope>
</reference>